<dbReference type="EMBL" id="JBJKFK010000639">
    <property type="protein sequence ID" value="KAL3315914.1"/>
    <property type="molecule type" value="Genomic_DNA"/>
</dbReference>
<dbReference type="PANTHER" id="PTHR46711:SF1">
    <property type="entry name" value="HISTONE-LYSINE N-METHYLTRANSFERASE SETD2"/>
    <property type="match status" value="1"/>
</dbReference>
<dbReference type="AlphaFoldDB" id="A0ABD2Q8M6"/>
<dbReference type="CDD" id="cd19172">
    <property type="entry name" value="SET_SETD2"/>
    <property type="match status" value="1"/>
</dbReference>
<evidence type="ECO:0000259" key="15">
    <source>
        <dbReference type="PROSITE" id="PS51215"/>
    </source>
</evidence>
<evidence type="ECO:0000256" key="10">
    <source>
        <dbReference type="ARBA" id="ARBA00023242"/>
    </source>
</evidence>
<sequence>MDNLQRDCDGTSPPPKKIKDHDNDDSSYCLRNRGSRLDRQARIALAKACLENAGEERRQSHETTDYSKSHPEAPRPEYEHMRSNDYSLVSTKSISRCKAAQVKRWACDCEVPSPEELMHGVLPCGLGCINRSLNIECSSRCPVYEICSNRRFEQLLYAPCEPFYAGPSKGWGLRASKQIHKSQFVIEYVGEVIQFSEFRRRIHKYEKMNHSHHYFMALGSDTFIDAGTKGNWARFINHSCEPNCETQKWNVSGLICIGIFANQTIQAGDEITIDYQFMQYGLKEQACYCGAKSCSGIMGVTNKQLQQKVRFKDTKHIEKRILKLIALETLRNADDMTLLLQVMVQECLTQYTRLLLLQLLAKTTNESLLKFFMQYNGLELVASYMVDACKEDWPLKKQILLCLDKIPVTEQKQVDGDSNMMEMVEQWKTDPRYNRAQQDCVSSTSTGPSPTVQESPPKTSPSDDDLEIIGEVPVCETQPEPPASAPPLSLEEQQIMIEEIKQLAASIHERWSGLIYETYRIPRKERQETEQALSELAKDSVLETRRDSQSSWLLDLATSPILSRSSCKRRKTKCPVDSDARDSYRRQFEAQIREQELCEKRRLFQDNLERNISQMGMEGRKVLTETISKALIGHVASLQQKAQSFSSVKEAKLLLDKKISEISTKLIPLFENKDTVGLVRYLIEVTDDLDTVMDLFEGFFTGKITIKENNKSVATVTWKLPRHWTTAVCKETSKVYYFNPRSGQSQWEPPEGSKQVTPEQMEREHKVRKEVHTSVLKMLRPYLLPNCLTGRIQSNDDYLYLAKKLSQNFMNKEPADVIMQEDTSSSDAKSLLVESRKTRLKKMINQYMTSRGAVYQRKKSNA</sequence>
<dbReference type="InterPro" id="IPR044437">
    <property type="entry name" value="SETD2/Set2_SET"/>
</dbReference>
<dbReference type="Proteomes" id="UP001626550">
    <property type="component" value="Unassembled WGS sequence"/>
</dbReference>
<comment type="caution">
    <text evidence="16">The sequence shown here is derived from an EMBL/GenBank/DDBJ whole genome shotgun (WGS) entry which is preliminary data.</text>
</comment>
<dbReference type="PROSITE" id="PS51215">
    <property type="entry name" value="AWS"/>
    <property type="match status" value="1"/>
</dbReference>
<keyword evidence="10" id="KW-0539">Nucleus</keyword>
<comment type="subcellular location">
    <subcellularLocation>
        <location evidence="2">Chromosome</location>
    </subcellularLocation>
    <subcellularLocation>
        <location evidence="1">Nucleus</location>
    </subcellularLocation>
</comment>
<feature type="domain" description="SET" evidence="13">
    <location>
        <begin position="158"/>
        <end position="276"/>
    </location>
</feature>
<name>A0ABD2Q8M6_9PLAT</name>
<dbReference type="Gene3D" id="2.20.70.10">
    <property type="match status" value="1"/>
</dbReference>
<reference evidence="16 17" key="1">
    <citation type="submission" date="2024-11" db="EMBL/GenBank/DDBJ databases">
        <title>Adaptive evolution of stress response genes in parasites aligns with host niche diversity.</title>
        <authorList>
            <person name="Hahn C."/>
            <person name="Resl P."/>
        </authorList>
    </citation>
    <scope>NUCLEOTIDE SEQUENCE [LARGE SCALE GENOMIC DNA]</scope>
    <source>
        <strain evidence="16">EGGRZ-B1_66</strain>
        <tissue evidence="16">Body</tissue>
    </source>
</reference>
<feature type="region of interest" description="Disordered" evidence="11">
    <location>
        <begin position="54"/>
        <end position="80"/>
    </location>
</feature>
<dbReference type="SUPFAM" id="SSF51045">
    <property type="entry name" value="WW domain"/>
    <property type="match status" value="1"/>
</dbReference>
<evidence type="ECO:0000259" key="14">
    <source>
        <dbReference type="PROSITE" id="PS50868"/>
    </source>
</evidence>
<evidence type="ECO:0000256" key="2">
    <source>
        <dbReference type="ARBA" id="ARBA00004286"/>
    </source>
</evidence>
<dbReference type="PROSITE" id="PS50280">
    <property type="entry name" value="SET"/>
    <property type="match status" value="1"/>
</dbReference>
<dbReference type="InterPro" id="IPR003616">
    <property type="entry name" value="Post-SET_dom"/>
</dbReference>
<keyword evidence="7" id="KW-0949">S-adenosyl-L-methionine</keyword>
<accession>A0ABD2Q8M6</accession>
<dbReference type="SUPFAM" id="SSF82199">
    <property type="entry name" value="SET domain"/>
    <property type="match status" value="1"/>
</dbReference>
<feature type="region of interest" description="Disordered" evidence="11">
    <location>
        <begin position="1"/>
        <end position="31"/>
    </location>
</feature>
<evidence type="ECO:0000256" key="1">
    <source>
        <dbReference type="ARBA" id="ARBA00004123"/>
    </source>
</evidence>
<dbReference type="InterPro" id="IPR013257">
    <property type="entry name" value="SRI"/>
</dbReference>
<evidence type="ECO:0000256" key="7">
    <source>
        <dbReference type="ARBA" id="ARBA00022691"/>
    </source>
</evidence>
<evidence type="ECO:0000256" key="4">
    <source>
        <dbReference type="ARBA" id="ARBA00022454"/>
    </source>
</evidence>
<dbReference type="Pfam" id="PF17907">
    <property type="entry name" value="AWS"/>
    <property type="match status" value="1"/>
</dbReference>
<keyword evidence="17" id="KW-1185">Reference proteome</keyword>
<dbReference type="InterPro" id="IPR046341">
    <property type="entry name" value="SET_dom_sf"/>
</dbReference>
<dbReference type="SMART" id="SM00456">
    <property type="entry name" value="WW"/>
    <property type="match status" value="1"/>
</dbReference>
<evidence type="ECO:0000256" key="3">
    <source>
        <dbReference type="ARBA" id="ARBA00012178"/>
    </source>
</evidence>
<dbReference type="GO" id="GO:0005694">
    <property type="term" value="C:chromosome"/>
    <property type="evidence" value="ECO:0007669"/>
    <property type="project" value="UniProtKB-SubCell"/>
</dbReference>
<dbReference type="Pfam" id="PF08236">
    <property type="entry name" value="SRI"/>
    <property type="match status" value="1"/>
</dbReference>
<evidence type="ECO:0000313" key="16">
    <source>
        <dbReference type="EMBL" id="KAL3315914.1"/>
    </source>
</evidence>
<dbReference type="InterPro" id="IPR042294">
    <property type="entry name" value="SETD2_animal"/>
</dbReference>
<dbReference type="Gene3D" id="2.170.270.10">
    <property type="entry name" value="SET domain"/>
    <property type="match status" value="1"/>
</dbReference>
<dbReference type="PROSITE" id="PS50868">
    <property type="entry name" value="POST_SET"/>
    <property type="match status" value="1"/>
</dbReference>
<dbReference type="GO" id="GO:0005634">
    <property type="term" value="C:nucleus"/>
    <property type="evidence" value="ECO:0007669"/>
    <property type="project" value="UniProtKB-SubCell"/>
</dbReference>
<dbReference type="Pfam" id="PF00856">
    <property type="entry name" value="SET"/>
    <property type="match status" value="1"/>
</dbReference>
<evidence type="ECO:0000256" key="5">
    <source>
        <dbReference type="ARBA" id="ARBA00022603"/>
    </source>
</evidence>
<keyword evidence="8" id="KW-0805">Transcription regulation</keyword>
<gene>
    <name evidence="16" type="primary">SETD2_1</name>
    <name evidence="16" type="ORF">Ciccas_005442</name>
</gene>
<dbReference type="EC" id="2.1.1.359" evidence="3"/>
<feature type="domain" description="AWS" evidence="15">
    <location>
        <begin position="102"/>
        <end position="156"/>
    </location>
</feature>
<evidence type="ECO:0000259" key="13">
    <source>
        <dbReference type="PROSITE" id="PS50280"/>
    </source>
</evidence>
<evidence type="ECO:0000256" key="11">
    <source>
        <dbReference type="SAM" id="MobiDB-lite"/>
    </source>
</evidence>
<dbReference type="GO" id="GO:0032259">
    <property type="term" value="P:methylation"/>
    <property type="evidence" value="ECO:0007669"/>
    <property type="project" value="UniProtKB-KW"/>
</dbReference>
<keyword evidence="5" id="KW-0489">Methyltransferase</keyword>
<evidence type="ECO:0000256" key="8">
    <source>
        <dbReference type="ARBA" id="ARBA00023015"/>
    </source>
</evidence>
<dbReference type="SMART" id="SM00317">
    <property type="entry name" value="SET"/>
    <property type="match status" value="1"/>
</dbReference>
<feature type="domain" description="WW" evidence="12">
    <location>
        <begin position="718"/>
        <end position="752"/>
    </location>
</feature>
<evidence type="ECO:0000256" key="6">
    <source>
        <dbReference type="ARBA" id="ARBA00022679"/>
    </source>
</evidence>
<dbReference type="GO" id="GO:0140955">
    <property type="term" value="F:histone H3K36 trimethyltransferase activity"/>
    <property type="evidence" value="ECO:0007669"/>
    <property type="project" value="UniProtKB-EC"/>
</dbReference>
<dbReference type="InterPro" id="IPR006560">
    <property type="entry name" value="AWS_dom"/>
</dbReference>
<proteinExistence type="predicted"/>
<evidence type="ECO:0000259" key="12">
    <source>
        <dbReference type="PROSITE" id="PS50020"/>
    </source>
</evidence>
<feature type="compositionally biased region" description="Low complexity" evidence="11">
    <location>
        <begin position="442"/>
        <end position="451"/>
    </location>
</feature>
<dbReference type="SMART" id="SM00508">
    <property type="entry name" value="PostSET"/>
    <property type="match status" value="1"/>
</dbReference>
<dbReference type="PANTHER" id="PTHR46711">
    <property type="entry name" value="HISTONE-LYSINE N-METHYLTRANSFERASE SETD2"/>
    <property type="match status" value="1"/>
</dbReference>
<feature type="region of interest" description="Disordered" evidence="11">
    <location>
        <begin position="742"/>
        <end position="763"/>
    </location>
</feature>
<protein>
    <recommendedName>
        <fullName evidence="3">[histone H3]-lysine(36) N-trimethyltransferase</fullName>
        <ecNumber evidence="3">2.1.1.359</ecNumber>
    </recommendedName>
</protein>
<dbReference type="CDD" id="cd00201">
    <property type="entry name" value="WW"/>
    <property type="match status" value="1"/>
</dbReference>
<dbReference type="PROSITE" id="PS50020">
    <property type="entry name" value="WW_DOMAIN_2"/>
    <property type="match status" value="1"/>
</dbReference>
<dbReference type="InterPro" id="IPR001214">
    <property type="entry name" value="SET_dom"/>
</dbReference>
<feature type="domain" description="Post-SET" evidence="14">
    <location>
        <begin position="283"/>
        <end position="299"/>
    </location>
</feature>
<keyword evidence="4" id="KW-0158">Chromosome</keyword>
<keyword evidence="9" id="KW-0804">Transcription</keyword>
<dbReference type="SMART" id="SM00570">
    <property type="entry name" value="AWS"/>
    <property type="match status" value="1"/>
</dbReference>
<evidence type="ECO:0000256" key="9">
    <source>
        <dbReference type="ARBA" id="ARBA00023163"/>
    </source>
</evidence>
<dbReference type="InterPro" id="IPR036020">
    <property type="entry name" value="WW_dom_sf"/>
</dbReference>
<feature type="region of interest" description="Disordered" evidence="11">
    <location>
        <begin position="434"/>
        <end position="466"/>
    </location>
</feature>
<keyword evidence="6" id="KW-0808">Transferase</keyword>
<organism evidence="16 17">
    <name type="scientific">Cichlidogyrus casuarinus</name>
    <dbReference type="NCBI Taxonomy" id="1844966"/>
    <lineage>
        <taxon>Eukaryota</taxon>
        <taxon>Metazoa</taxon>
        <taxon>Spiralia</taxon>
        <taxon>Lophotrochozoa</taxon>
        <taxon>Platyhelminthes</taxon>
        <taxon>Monogenea</taxon>
        <taxon>Monopisthocotylea</taxon>
        <taxon>Dactylogyridea</taxon>
        <taxon>Ancyrocephalidae</taxon>
        <taxon>Cichlidogyrus</taxon>
    </lineage>
</organism>
<dbReference type="Pfam" id="PF00397">
    <property type="entry name" value="WW"/>
    <property type="match status" value="1"/>
</dbReference>
<dbReference type="InterPro" id="IPR038190">
    <property type="entry name" value="SRI_sf"/>
</dbReference>
<dbReference type="PROSITE" id="PS01159">
    <property type="entry name" value="WW_DOMAIN_1"/>
    <property type="match status" value="1"/>
</dbReference>
<evidence type="ECO:0000313" key="17">
    <source>
        <dbReference type="Proteomes" id="UP001626550"/>
    </source>
</evidence>
<dbReference type="InterPro" id="IPR001202">
    <property type="entry name" value="WW_dom"/>
</dbReference>
<dbReference type="Gene3D" id="1.10.1740.100">
    <property type="entry name" value="Set2, Rpb1 interacting domain"/>
    <property type="match status" value="1"/>
</dbReference>